<proteinExistence type="predicted"/>
<evidence type="ECO:0000313" key="2">
    <source>
        <dbReference type="Proteomes" id="UP000593567"/>
    </source>
</evidence>
<sequence>MSITSQRSICEPDVKQFCKDLKQDGSTLLQENLEGFVSFCRAVSSRSDEIKSDLQLFEAVQKFTYVFASPYETLLEDCDDLAAETQLRDSVVAIYKMTLQTGCPALLSSYSSILNTEEFMLWEELDIDTQVELCKMVVAAFPHIVVKIPKKTAKNETFLQYSTIVLDTYQNVCNAQPKKIDSKLKPALQEIMEAAADKVVEYSGKKMDDSSFFSLIIIFASSNLCFERVDLCIDYMKPLKKIRGCGLPTSGTVVTLVNQCLRMAIEKQGDQVDAESVQHHIDIFLKDGIEAQTDPTPGRLFYSKIPPLVGYSILRSQSW</sequence>
<reference evidence="1" key="1">
    <citation type="submission" date="2020-06" db="EMBL/GenBank/DDBJ databases">
        <title>Draft genome of Bugula neritina, a colonial animal packing powerful symbionts and potential medicines.</title>
        <authorList>
            <person name="Rayko M."/>
        </authorList>
    </citation>
    <scope>NUCLEOTIDE SEQUENCE [LARGE SCALE GENOMIC DNA]</scope>
    <source>
        <strain evidence="1">Kwan_BN1</strain>
    </source>
</reference>
<protein>
    <submittedName>
        <fullName evidence="1">Uncharacterized protein</fullName>
    </submittedName>
</protein>
<accession>A0A7J7JL84</accession>
<dbReference type="AlphaFoldDB" id="A0A7J7JL84"/>
<name>A0A7J7JL84_BUGNE</name>
<dbReference type="EMBL" id="VXIV02002285">
    <property type="protein sequence ID" value="KAF6026411.1"/>
    <property type="molecule type" value="Genomic_DNA"/>
</dbReference>
<comment type="caution">
    <text evidence="1">The sequence shown here is derived from an EMBL/GenBank/DDBJ whole genome shotgun (WGS) entry which is preliminary data.</text>
</comment>
<dbReference type="Proteomes" id="UP000593567">
    <property type="component" value="Unassembled WGS sequence"/>
</dbReference>
<organism evidence="1 2">
    <name type="scientific">Bugula neritina</name>
    <name type="common">Brown bryozoan</name>
    <name type="synonym">Sertularia neritina</name>
    <dbReference type="NCBI Taxonomy" id="10212"/>
    <lineage>
        <taxon>Eukaryota</taxon>
        <taxon>Metazoa</taxon>
        <taxon>Spiralia</taxon>
        <taxon>Lophotrochozoa</taxon>
        <taxon>Bryozoa</taxon>
        <taxon>Gymnolaemata</taxon>
        <taxon>Cheilostomatida</taxon>
        <taxon>Flustrina</taxon>
        <taxon>Buguloidea</taxon>
        <taxon>Bugulidae</taxon>
        <taxon>Bugula</taxon>
    </lineage>
</organism>
<keyword evidence="2" id="KW-1185">Reference proteome</keyword>
<gene>
    <name evidence="1" type="ORF">EB796_015299</name>
</gene>
<evidence type="ECO:0000313" key="1">
    <source>
        <dbReference type="EMBL" id="KAF6026411.1"/>
    </source>
</evidence>